<dbReference type="InterPro" id="IPR025695">
    <property type="entry name" value="DoxX-like"/>
</dbReference>
<proteinExistence type="predicted"/>
<dbReference type="OrthoDB" id="6199084at2"/>
<protein>
    <recommendedName>
        <fullName evidence="4">DoxX-like family protein</fullName>
    </recommendedName>
</protein>
<feature type="transmembrane region" description="Helical" evidence="1">
    <location>
        <begin position="216"/>
        <end position="234"/>
    </location>
</feature>
<organism evidence="2 3">
    <name type="scientific">Lederbergia galactosidilytica</name>
    <dbReference type="NCBI Taxonomy" id="217031"/>
    <lineage>
        <taxon>Bacteria</taxon>
        <taxon>Bacillati</taxon>
        <taxon>Bacillota</taxon>
        <taxon>Bacilli</taxon>
        <taxon>Bacillales</taxon>
        <taxon>Bacillaceae</taxon>
        <taxon>Lederbergia</taxon>
    </lineage>
</organism>
<dbReference type="Proteomes" id="UP000077881">
    <property type="component" value="Unassembled WGS sequence"/>
</dbReference>
<feature type="transmembrane region" description="Helical" evidence="1">
    <location>
        <begin position="165"/>
        <end position="184"/>
    </location>
</feature>
<evidence type="ECO:0008006" key="4">
    <source>
        <dbReference type="Google" id="ProtNLM"/>
    </source>
</evidence>
<feature type="transmembrane region" description="Helical" evidence="1">
    <location>
        <begin position="239"/>
        <end position="258"/>
    </location>
</feature>
<keyword evidence="1" id="KW-0812">Transmembrane</keyword>
<keyword evidence="3" id="KW-1185">Reference proteome</keyword>
<dbReference type="RefSeq" id="WP_064468612.1">
    <property type="nucleotide sequence ID" value="NZ_LDJR01000058.1"/>
</dbReference>
<feature type="transmembrane region" description="Helical" evidence="1">
    <location>
        <begin position="270"/>
        <end position="290"/>
    </location>
</feature>
<comment type="caution">
    <text evidence="2">The sequence shown here is derived from an EMBL/GenBank/DDBJ whole genome shotgun (WGS) entry which is preliminary data.</text>
</comment>
<reference evidence="2 3" key="1">
    <citation type="submission" date="2015-05" db="EMBL/GenBank/DDBJ databases">
        <title>Comparison of genome.</title>
        <authorList>
            <person name="Zheng Z."/>
            <person name="Sun M."/>
        </authorList>
    </citation>
    <scope>NUCLEOTIDE SEQUENCE [LARGE SCALE GENOMIC DNA]</scope>
    <source>
        <strain evidence="2 3">G25-74</strain>
    </source>
</reference>
<dbReference type="AlphaFoldDB" id="A0A177ZIV0"/>
<sequence>MKTKPIYVAVPIKSKMEHLWTASQDPKKHEQWDLRFSSITYLPKKDDEPQYFTYETKIGFGIRIAGWGKSTGEVQSKDGSRTSALHFGTDQAISIIREGRGYWKYQPNQDSIDFITQYDYKVNGGTLGKGFDRFIFRPLMGWATALSFDVLKRWLEKEETPSSQYLRFFSGWIITFLFFFIWMYHGLVPKMIHIHPEEISMMTNIIPLRTEVAKTLTAMIGIGEVIFGICLLIARQKRIWYSLQMIAFPILAISAIIANPDYLAHPFSPLTFHLALVTLSVLGFLIHKDFPTAKSCKRTK</sequence>
<dbReference type="EMBL" id="LDJR01000058">
    <property type="protein sequence ID" value="OAK67877.1"/>
    <property type="molecule type" value="Genomic_DNA"/>
</dbReference>
<name>A0A177ZIV0_9BACI</name>
<evidence type="ECO:0000313" key="3">
    <source>
        <dbReference type="Proteomes" id="UP000077881"/>
    </source>
</evidence>
<dbReference type="Pfam" id="PF13781">
    <property type="entry name" value="DoxX_3"/>
    <property type="match status" value="1"/>
</dbReference>
<keyword evidence="1" id="KW-0472">Membrane</keyword>
<gene>
    <name evidence="2" type="ORF">ABB05_17700</name>
</gene>
<accession>A0A177ZIV0</accession>
<dbReference type="PATRIC" id="fig|217031.6.peg.3841"/>
<keyword evidence="1" id="KW-1133">Transmembrane helix</keyword>
<dbReference type="STRING" id="217031.ABB05_17700"/>
<evidence type="ECO:0000313" key="2">
    <source>
        <dbReference type="EMBL" id="OAK67877.1"/>
    </source>
</evidence>
<evidence type="ECO:0000256" key="1">
    <source>
        <dbReference type="SAM" id="Phobius"/>
    </source>
</evidence>